<dbReference type="Gene3D" id="3.40.980.10">
    <property type="entry name" value="MoaB/Mog-like domain"/>
    <property type="match status" value="1"/>
</dbReference>
<comment type="similarity">
    <text evidence="3 6">Belongs to the MoeA family.</text>
</comment>
<dbReference type="PANTHER" id="PTHR10192">
    <property type="entry name" value="MOLYBDOPTERIN BIOSYNTHESIS PROTEIN"/>
    <property type="match status" value="1"/>
</dbReference>
<organism evidence="8 9">
    <name type="scientific">Thalassotalea profundi</name>
    <dbReference type="NCBI Taxonomy" id="2036687"/>
    <lineage>
        <taxon>Bacteria</taxon>
        <taxon>Pseudomonadati</taxon>
        <taxon>Pseudomonadota</taxon>
        <taxon>Gammaproteobacteria</taxon>
        <taxon>Alteromonadales</taxon>
        <taxon>Colwelliaceae</taxon>
        <taxon>Thalassotalea</taxon>
    </lineage>
</organism>
<dbReference type="NCBIfam" id="NF045515">
    <property type="entry name" value="Glp_gephyrin"/>
    <property type="match status" value="1"/>
</dbReference>
<evidence type="ECO:0000259" key="7">
    <source>
        <dbReference type="SMART" id="SM00852"/>
    </source>
</evidence>
<dbReference type="EMBL" id="BNAH01000008">
    <property type="protein sequence ID" value="GHE91724.1"/>
    <property type="molecule type" value="Genomic_DNA"/>
</dbReference>
<dbReference type="InterPro" id="IPR036135">
    <property type="entry name" value="MoeA_linker/N_sf"/>
</dbReference>
<comment type="function">
    <text evidence="1 6">Catalyzes the insertion of molybdate into adenylated molybdopterin with the concomitant release of AMP.</text>
</comment>
<proteinExistence type="inferred from homology"/>
<dbReference type="Gene3D" id="2.170.190.11">
    <property type="entry name" value="Molybdopterin biosynthesis moea protein, domain 3"/>
    <property type="match status" value="1"/>
</dbReference>
<dbReference type="SUPFAM" id="SSF53218">
    <property type="entry name" value="Molybdenum cofactor biosynthesis proteins"/>
    <property type="match status" value="1"/>
</dbReference>
<keyword evidence="6" id="KW-0479">Metal-binding</keyword>
<dbReference type="Pfam" id="PF03453">
    <property type="entry name" value="MoeA_N"/>
    <property type="match status" value="1"/>
</dbReference>
<reference evidence="9" key="1">
    <citation type="journal article" date="2019" name="Int. J. Syst. Evol. Microbiol.">
        <title>The Global Catalogue of Microorganisms (GCM) 10K type strain sequencing project: providing services to taxonomists for standard genome sequencing and annotation.</title>
        <authorList>
            <consortium name="The Broad Institute Genomics Platform"/>
            <consortium name="The Broad Institute Genome Sequencing Center for Infectious Disease"/>
            <person name="Wu L."/>
            <person name="Ma J."/>
        </authorList>
    </citation>
    <scope>NUCLEOTIDE SEQUENCE [LARGE SCALE GENOMIC DNA]</scope>
    <source>
        <strain evidence="9">CGMCC 1.15922</strain>
    </source>
</reference>
<name>A0ABQ3IQM6_9GAMM</name>
<dbReference type="SUPFAM" id="SSF63867">
    <property type="entry name" value="MoeA C-terminal domain-like"/>
    <property type="match status" value="1"/>
</dbReference>
<dbReference type="InterPro" id="IPR005110">
    <property type="entry name" value="MoeA_linker/N"/>
</dbReference>
<dbReference type="Gene3D" id="2.40.340.10">
    <property type="entry name" value="MoeA, C-terminal, domain IV"/>
    <property type="match status" value="1"/>
</dbReference>
<gene>
    <name evidence="8" type="ORF">GCM10011501_21420</name>
</gene>
<comment type="pathway">
    <text evidence="2 6">Cofactor biosynthesis; molybdopterin biosynthesis.</text>
</comment>
<dbReference type="CDD" id="cd00887">
    <property type="entry name" value="MoeA"/>
    <property type="match status" value="1"/>
</dbReference>
<dbReference type="InterPro" id="IPR001453">
    <property type="entry name" value="MoaB/Mog_dom"/>
</dbReference>
<dbReference type="NCBIfam" id="TIGR00177">
    <property type="entry name" value="molyb_syn"/>
    <property type="match status" value="1"/>
</dbReference>
<dbReference type="EC" id="2.10.1.1" evidence="6"/>
<dbReference type="InterPro" id="IPR036688">
    <property type="entry name" value="MoeA_C_domain_IV_sf"/>
</dbReference>
<dbReference type="PROSITE" id="PS01079">
    <property type="entry name" value="MOCF_BIOSYNTHESIS_2"/>
    <property type="match status" value="1"/>
</dbReference>
<dbReference type="SUPFAM" id="SSF63882">
    <property type="entry name" value="MoeA N-terminal region -like"/>
    <property type="match status" value="1"/>
</dbReference>
<evidence type="ECO:0000313" key="9">
    <source>
        <dbReference type="Proteomes" id="UP000626370"/>
    </source>
</evidence>
<dbReference type="PANTHER" id="PTHR10192:SF5">
    <property type="entry name" value="GEPHYRIN"/>
    <property type="match status" value="1"/>
</dbReference>
<dbReference type="RefSeq" id="WP_189378268.1">
    <property type="nucleotide sequence ID" value="NZ_BNAH01000008.1"/>
</dbReference>
<dbReference type="InterPro" id="IPR036425">
    <property type="entry name" value="MoaB/Mog-like_dom_sf"/>
</dbReference>
<evidence type="ECO:0000256" key="4">
    <source>
        <dbReference type="ARBA" id="ARBA00023150"/>
    </source>
</evidence>
<evidence type="ECO:0000256" key="1">
    <source>
        <dbReference type="ARBA" id="ARBA00002901"/>
    </source>
</evidence>
<comment type="cofactor">
    <cofactor evidence="6">
        <name>Mg(2+)</name>
        <dbReference type="ChEBI" id="CHEBI:18420"/>
    </cofactor>
</comment>
<keyword evidence="6" id="KW-0460">Magnesium</keyword>
<dbReference type="InterPro" id="IPR008284">
    <property type="entry name" value="MoCF_biosynth_CS"/>
</dbReference>
<evidence type="ECO:0000256" key="2">
    <source>
        <dbReference type="ARBA" id="ARBA00005046"/>
    </source>
</evidence>
<dbReference type="Pfam" id="PF03454">
    <property type="entry name" value="MoeA_C"/>
    <property type="match status" value="1"/>
</dbReference>
<dbReference type="InterPro" id="IPR038987">
    <property type="entry name" value="MoeA-like"/>
</dbReference>
<comment type="caution">
    <text evidence="8">The sequence shown here is derived from an EMBL/GenBank/DDBJ whole genome shotgun (WGS) entry which is preliminary data.</text>
</comment>
<evidence type="ECO:0000256" key="6">
    <source>
        <dbReference type="RuleBase" id="RU365090"/>
    </source>
</evidence>
<keyword evidence="9" id="KW-1185">Reference proteome</keyword>
<dbReference type="Pfam" id="PF00994">
    <property type="entry name" value="MoCF_biosynth"/>
    <property type="match status" value="1"/>
</dbReference>
<protein>
    <recommendedName>
        <fullName evidence="6">Molybdopterin molybdenumtransferase</fullName>
        <ecNumber evidence="6">2.10.1.1</ecNumber>
    </recommendedName>
</protein>
<dbReference type="Proteomes" id="UP000626370">
    <property type="component" value="Unassembled WGS sequence"/>
</dbReference>
<feature type="domain" description="MoaB/Mog" evidence="7">
    <location>
        <begin position="189"/>
        <end position="326"/>
    </location>
</feature>
<keyword evidence="6" id="KW-0500">Molybdenum</keyword>
<keyword evidence="6" id="KW-0808">Transferase</keyword>
<keyword evidence="4 6" id="KW-0501">Molybdenum cofactor biosynthesis</keyword>
<dbReference type="Gene3D" id="3.90.105.10">
    <property type="entry name" value="Molybdopterin biosynthesis moea protein, domain 2"/>
    <property type="match status" value="1"/>
</dbReference>
<comment type="catalytic activity">
    <reaction evidence="5">
        <text>adenylyl-molybdopterin + molybdate = Mo-molybdopterin + AMP + H(+)</text>
        <dbReference type="Rhea" id="RHEA:35047"/>
        <dbReference type="ChEBI" id="CHEBI:15378"/>
        <dbReference type="ChEBI" id="CHEBI:36264"/>
        <dbReference type="ChEBI" id="CHEBI:62727"/>
        <dbReference type="ChEBI" id="CHEBI:71302"/>
        <dbReference type="ChEBI" id="CHEBI:456215"/>
        <dbReference type="EC" id="2.10.1.1"/>
    </reaction>
</comment>
<dbReference type="InterPro" id="IPR005111">
    <property type="entry name" value="MoeA_C_domain_IV"/>
</dbReference>
<dbReference type="SMART" id="SM00852">
    <property type="entry name" value="MoCF_biosynth"/>
    <property type="match status" value="1"/>
</dbReference>
<accession>A0ABQ3IQM6</accession>
<evidence type="ECO:0000256" key="3">
    <source>
        <dbReference type="ARBA" id="ARBA00010763"/>
    </source>
</evidence>
<sequence>MTDCCSTPGLMPMNQAKETLLADITPINDIEEVSLNDCDFRICAENMVSPVNVPAHNNSAMDGYALCADFNQDNEIPKGSQFKLVGTAMAGQPFMGELTTGQCIRIMTGAVVPKSATTVEMQENVIVQGESIITNQSISKVNHIRLAGEDIAVGEKVFSQGHKFTSIDIGLLASLGVSSVKVFRKPVIAVFSTGDELKSASDTLSLGDIYESNRHVLIAMLKRLHVEVLDLGIIADDKTKIREAFTIANTKADAVVSSGGVSVGDADYTKEVLNELGSISFWKIAMKPGKPFAFGKLANSIFFGLPGNPVSASVTFHQLAIPAIQKMSGQSLKKPIKLIAKTTDIIKKHPGRMDFQRGTAFTAENNTLNVTPLSHQGSGVLSSMSRANCYIILPQQHQGCNAGEYVEIELFDHIIG</sequence>
<evidence type="ECO:0000313" key="8">
    <source>
        <dbReference type="EMBL" id="GHE91724.1"/>
    </source>
</evidence>
<evidence type="ECO:0000256" key="5">
    <source>
        <dbReference type="ARBA" id="ARBA00047317"/>
    </source>
</evidence>